<protein>
    <submittedName>
        <fullName evidence="1">Uncharacterized protein</fullName>
    </submittedName>
</protein>
<gene>
    <name evidence="1" type="ORF">EHQ83_11355</name>
</gene>
<proteinExistence type="predicted"/>
<organism evidence="1 2">
    <name type="scientific">Leptospira yasudae</name>
    <dbReference type="NCBI Taxonomy" id="2202201"/>
    <lineage>
        <taxon>Bacteria</taxon>
        <taxon>Pseudomonadati</taxon>
        <taxon>Spirochaetota</taxon>
        <taxon>Spirochaetia</taxon>
        <taxon>Leptospirales</taxon>
        <taxon>Leptospiraceae</taxon>
        <taxon>Leptospira</taxon>
    </lineage>
</organism>
<dbReference type="AlphaFoldDB" id="A0A7I0JLM6"/>
<name>A0A7I0JLM6_9LEPT</name>
<accession>A0A7I0JLM6</accession>
<dbReference type="EMBL" id="RQGM01000042">
    <property type="protein sequence ID" value="TGL84278.1"/>
    <property type="molecule type" value="Genomic_DNA"/>
</dbReference>
<evidence type="ECO:0000313" key="2">
    <source>
        <dbReference type="Proteomes" id="UP000297613"/>
    </source>
</evidence>
<dbReference type="RefSeq" id="WP_135571138.1">
    <property type="nucleotide sequence ID" value="NZ_RQGL01000014.1"/>
</dbReference>
<reference evidence="1 2" key="1">
    <citation type="journal article" date="2019" name="PLoS Negl. Trop. Dis.">
        <title>Revisiting the worldwide diversity of Leptospira species in the environment.</title>
        <authorList>
            <person name="Vincent A.T."/>
            <person name="Schiettekatte O."/>
            <person name="Bourhy P."/>
            <person name="Veyrier F.J."/>
            <person name="Picardeau M."/>
        </authorList>
    </citation>
    <scope>NUCLEOTIDE SEQUENCE [LARGE SCALE GENOMIC DNA]</scope>
    <source>
        <strain evidence="1 2">201702445</strain>
    </source>
</reference>
<sequence length="309" mass="35885">MFYMEAIAFDYRPGQETQESISSFKMNPTDWSHWWVIPAPGFLDPRFIDQKNFQSNYLKSINNVLPIGGEVKPEQNQLGRISGKRYFEIDAFSLTIEVPGLVYNNEYFGTLWGPDSKSIDGKHPLNKYPQCANAPIYFAQLIFPGFHYVLDVPGHTFINDDSISVIYIRNDILTAPAQIQITEEAYTHPGKYLSVGYTSRPLTRTENDFLLSMLRQSYPILYNMKYILIPFDGPITIGFDGETNEKQKRFLWSETEVQINFDLSNILYEDSFEFYHWNSLNIKIKGDENNIPFGMNMKFVRKDVNHVSR</sequence>
<dbReference type="Proteomes" id="UP000297613">
    <property type="component" value="Unassembled WGS sequence"/>
</dbReference>
<comment type="caution">
    <text evidence="1">The sequence shown here is derived from an EMBL/GenBank/DDBJ whole genome shotgun (WGS) entry which is preliminary data.</text>
</comment>
<evidence type="ECO:0000313" key="1">
    <source>
        <dbReference type="EMBL" id="TGL84278.1"/>
    </source>
</evidence>